<feature type="transmembrane region" description="Helical" evidence="5">
    <location>
        <begin position="221"/>
        <end position="240"/>
    </location>
</feature>
<organism evidence="7 8">
    <name type="scientific">Halovulum marinum</name>
    <dbReference type="NCBI Taxonomy" id="2662447"/>
    <lineage>
        <taxon>Bacteria</taxon>
        <taxon>Pseudomonadati</taxon>
        <taxon>Pseudomonadota</taxon>
        <taxon>Alphaproteobacteria</taxon>
        <taxon>Rhodobacterales</taxon>
        <taxon>Paracoccaceae</taxon>
        <taxon>Halovulum</taxon>
    </lineage>
</organism>
<dbReference type="GO" id="GO:0016020">
    <property type="term" value="C:membrane"/>
    <property type="evidence" value="ECO:0007669"/>
    <property type="project" value="UniProtKB-SubCell"/>
</dbReference>
<evidence type="ECO:0000256" key="4">
    <source>
        <dbReference type="ARBA" id="ARBA00023136"/>
    </source>
</evidence>
<feature type="transmembrane region" description="Helical" evidence="5">
    <location>
        <begin position="319"/>
        <end position="341"/>
    </location>
</feature>
<dbReference type="Proteomes" id="UP000474957">
    <property type="component" value="Unassembled WGS sequence"/>
</dbReference>
<comment type="caution">
    <text evidence="7">The sequence shown here is derived from an EMBL/GenBank/DDBJ whole genome shotgun (WGS) entry which is preliminary data.</text>
</comment>
<dbReference type="GO" id="GO:0055085">
    <property type="term" value="P:transmembrane transport"/>
    <property type="evidence" value="ECO:0007669"/>
    <property type="project" value="InterPro"/>
</dbReference>
<dbReference type="Pfam" id="PF01699">
    <property type="entry name" value="Na_Ca_ex"/>
    <property type="match status" value="2"/>
</dbReference>
<evidence type="ECO:0000313" key="8">
    <source>
        <dbReference type="Proteomes" id="UP000474957"/>
    </source>
</evidence>
<keyword evidence="3 5" id="KW-1133">Transmembrane helix</keyword>
<feature type="transmembrane region" description="Helical" evidence="5">
    <location>
        <begin position="44"/>
        <end position="68"/>
    </location>
</feature>
<feature type="domain" description="Sodium/calcium exchanger membrane region" evidence="6">
    <location>
        <begin position="10"/>
        <end position="153"/>
    </location>
</feature>
<keyword evidence="4 5" id="KW-0472">Membrane</keyword>
<evidence type="ECO:0000256" key="2">
    <source>
        <dbReference type="ARBA" id="ARBA00022692"/>
    </source>
</evidence>
<name>A0A6L5Z4U0_9RHOB</name>
<sequence>MLAALPLPALIALFALAAAVIFLSGLWMTGLADRLADRTGLGEALVGGVLLGAATSMSGTLVSLTAALDGRASLAFSNGIGGIAAQTAFLAVADIVHRRANLEHAAAELANVFQGALLMLLLALPLLALTGPEATLLGVHPVSVLLVVVYGGGLVAVRRVRETPMWRPVRTPETEPDVPDEDGTDRRATLVLFGRFALLLLLLGAAGWLLSQVAAALIDRYALRASLVGALMTAVATSLPELVTTIAAVRRGALQLALGGIIGGNTFDVLFLTLADIGYREGSIYHAVGMGDWFWLAVGLVMTAVLTLGMLYREKQGPANIGVESVALLLIYGGAILLQVLA</sequence>
<dbReference type="InterPro" id="IPR044880">
    <property type="entry name" value="NCX_ion-bd_dom_sf"/>
</dbReference>
<keyword evidence="2 5" id="KW-0812">Transmembrane</keyword>
<dbReference type="InterPro" id="IPR004837">
    <property type="entry name" value="NaCa_Exmemb"/>
</dbReference>
<proteinExistence type="predicted"/>
<feature type="transmembrane region" description="Helical" evidence="5">
    <location>
        <begin position="109"/>
        <end position="128"/>
    </location>
</feature>
<accession>A0A6L5Z4U0</accession>
<feature type="transmembrane region" description="Helical" evidence="5">
    <location>
        <begin position="196"/>
        <end position="215"/>
    </location>
</feature>
<feature type="transmembrane region" description="Helical" evidence="5">
    <location>
        <begin position="134"/>
        <end position="157"/>
    </location>
</feature>
<evidence type="ECO:0000256" key="3">
    <source>
        <dbReference type="ARBA" id="ARBA00022989"/>
    </source>
</evidence>
<feature type="transmembrane region" description="Helical" evidence="5">
    <location>
        <begin position="74"/>
        <end position="97"/>
    </location>
</feature>
<reference evidence="7 8" key="1">
    <citation type="submission" date="2019-10" db="EMBL/GenBank/DDBJ databases">
        <title>Cognatihalovulum marinum gen. nov. sp. nov., a new member of the family Rhodobacteraceae isolated from deep seawater of the Northwest Indian Ocean.</title>
        <authorList>
            <person name="Ruan C."/>
            <person name="Wang J."/>
            <person name="Zheng X."/>
            <person name="Song L."/>
            <person name="Zhu Y."/>
            <person name="Huang Y."/>
            <person name="Lu Z."/>
            <person name="Du W."/>
            <person name="Huang L."/>
            <person name="Dai X."/>
        </authorList>
    </citation>
    <scope>NUCLEOTIDE SEQUENCE [LARGE SCALE GENOMIC DNA]</scope>
    <source>
        <strain evidence="7 8">2CG4</strain>
    </source>
</reference>
<dbReference type="Gene3D" id="1.20.1420.30">
    <property type="entry name" value="NCX, central ion-binding region"/>
    <property type="match status" value="2"/>
</dbReference>
<feature type="transmembrane region" description="Helical" evidence="5">
    <location>
        <begin position="252"/>
        <end position="273"/>
    </location>
</feature>
<evidence type="ECO:0000313" key="7">
    <source>
        <dbReference type="EMBL" id="MSU91329.1"/>
    </source>
</evidence>
<keyword evidence="8" id="KW-1185">Reference proteome</keyword>
<evidence type="ECO:0000256" key="1">
    <source>
        <dbReference type="ARBA" id="ARBA00004141"/>
    </source>
</evidence>
<evidence type="ECO:0000256" key="5">
    <source>
        <dbReference type="SAM" id="Phobius"/>
    </source>
</evidence>
<feature type="domain" description="Sodium/calcium exchanger membrane region" evidence="6">
    <location>
        <begin position="193"/>
        <end position="340"/>
    </location>
</feature>
<dbReference type="AlphaFoldDB" id="A0A6L5Z4U0"/>
<protein>
    <submittedName>
        <fullName evidence="7">Sodium:calcium antiporter</fullName>
    </submittedName>
</protein>
<dbReference type="EMBL" id="WIND01000018">
    <property type="protein sequence ID" value="MSU91329.1"/>
    <property type="molecule type" value="Genomic_DNA"/>
</dbReference>
<comment type="subcellular location">
    <subcellularLocation>
        <location evidence="1">Membrane</location>
        <topology evidence="1">Multi-pass membrane protein</topology>
    </subcellularLocation>
</comment>
<feature type="transmembrane region" description="Helical" evidence="5">
    <location>
        <begin position="293"/>
        <end position="312"/>
    </location>
</feature>
<gene>
    <name evidence="7" type="ORF">GE300_17245</name>
</gene>
<evidence type="ECO:0000259" key="6">
    <source>
        <dbReference type="Pfam" id="PF01699"/>
    </source>
</evidence>
<dbReference type="RefSeq" id="WP_154448475.1">
    <property type="nucleotide sequence ID" value="NZ_WIND01000018.1"/>
</dbReference>
<feature type="transmembrane region" description="Helical" evidence="5">
    <location>
        <begin position="6"/>
        <end position="32"/>
    </location>
</feature>